<dbReference type="EMBL" id="KN818224">
    <property type="protein sequence ID" value="KIL70238.1"/>
    <property type="molecule type" value="Genomic_DNA"/>
</dbReference>
<dbReference type="HOGENOM" id="CLU_058471_0_0_1"/>
<feature type="region of interest" description="Disordered" evidence="1">
    <location>
        <begin position="1"/>
        <end position="33"/>
    </location>
</feature>
<evidence type="ECO:0000259" key="3">
    <source>
        <dbReference type="Pfam" id="PF04695"/>
    </source>
</evidence>
<dbReference type="Pfam" id="PF04695">
    <property type="entry name" value="Pex14_N"/>
    <property type="match status" value="1"/>
</dbReference>
<feature type="compositionally biased region" description="Basic and acidic residues" evidence="1">
    <location>
        <begin position="1"/>
        <end position="18"/>
    </location>
</feature>
<dbReference type="STRING" id="946122.A0A0C2XM84"/>
<sequence>MSDSKTKREGTSLEKPHEGTTPSLHLSTPQEASNVQVTVPAQLDRAELIARARSFLASPQVAHQDLLAKRSFLVEKGLNGGEINTLLGGIPPSIPMIPPRNYPQPGPSNLPNLLLGIFRMTSWITGGTAILIFIYWRFLLPRISKTYFARRSLRSHYNALLQKMTTSLAAFKESQAESYSVLPRTEPYREPEQYSTCQTVDDVLKVLNEKEADFRGIPPVTLMRTAIADTRQESDQDQPRTTEELFQYLEAKIPWLTSESGKAYEQTLWEALTSCPVFTRTSELSPERRADETTIITRWSYQPRDPPEPSQLQKSFIQLSHSLPRTQTQSNRNNHTLEALSELTGYISTQTYLPYRSLSNVGGFSSSSLLSPAEEELRREIRALKGLVLNRRSFMASLPRSMTVQQPIVE</sequence>
<dbReference type="InterPro" id="IPR036388">
    <property type="entry name" value="WH-like_DNA-bd_sf"/>
</dbReference>
<evidence type="ECO:0000256" key="1">
    <source>
        <dbReference type="SAM" id="MobiDB-lite"/>
    </source>
</evidence>
<dbReference type="AlphaFoldDB" id="A0A0C2XM84"/>
<dbReference type="Proteomes" id="UP000054549">
    <property type="component" value="Unassembled WGS sequence"/>
</dbReference>
<gene>
    <name evidence="4" type="ORF">M378DRAFT_68139</name>
</gene>
<dbReference type="InParanoid" id="A0A0C2XM84"/>
<feature type="transmembrane region" description="Helical" evidence="2">
    <location>
        <begin position="113"/>
        <end position="136"/>
    </location>
</feature>
<evidence type="ECO:0000256" key="2">
    <source>
        <dbReference type="SAM" id="Phobius"/>
    </source>
</evidence>
<keyword evidence="5" id="KW-1185">Reference proteome</keyword>
<feature type="compositionally biased region" description="Polar residues" evidence="1">
    <location>
        <begin position="20"/>
        <end position="33"/>
    </location>
</feature>
<keyword evidence="2" id="KW-0472">Membrane</keyword>
<keyword evidence="2" id="KW-0812">Transmembrane</keyword>
<dbReference type="OrthoDB" id="441517at2759"/>
<dbReference type="Gene3D" id="1.10.10.10">
    <property type="entry name" value="Winged helix-like DNA-binding domain superfamily/Winged helix DNA-binding domain"/>
    <property type="match status" value="1"/>
</dbReference>
<organism evidence="4 5">
    <name type="scientific">Amanita muscaria (strain Koide BX008)</name>
    <dbReference type="NCBI Taxonomy" id="946122"/>
    <lineage>
        <taxon>Eukaryota</taxon>
        <taxon>Fungi</taxon>
        <taxon>Dikarya</taxon>
        <taxon>Basidiomycota</taxon>
        <taxon>Agaricomycotina</taxon>
        <taxon>Agaricomycetes</taxon>
        <taxon>Agaricomycetidae</taxon>
        <taxon>Agaricales</taxon>
        <taxon>Pluteineae</taxon>
        <taxon>Amanitaceae</taxon>
        <taxon>Amanita</taxon>
    </lineage>
</organism>
<protein>
    <recommendedName>
        <fullName evidence="3">Peroxisome membrane anchor protein Pex14p N-terminal domain-containing protein</fullName>
    </recommendedName>
</protein>
<name>A0A0C2XM84_AMAMK</name>
<reference evidence="4 5" key="1">
    <citation type="submission" date="2014-04" db="EMBL/GenBank/DDBJ databases">
        <title>Evolutionary Origins and Diversification of the Mycorrhizal Mutualists.</title>
        <authorList>
            <consortium name="DOE Joint Genome Institute"/>
            <consortium name="Mycorrhizal Genomics Consortium"/>
            <person name="Kohler A."/>
            <person name="Kuo A."/>
            <person name="Nagy L.G."/>
            <person name="Floudas D."/>
            <person name="Copeland A."/>
            <person name="Barry K.W."/>
            <person name="Cichocki N."/>
            <person name="Veneault-Fourrey C."/>
            <person name="LaButti K."/>
            <person name="Lindquist E.A."/>
            <person name="Lipzen A."/>
            <person name="Lundell T."/>
            <person name="Morin E."/>
            <person name="Murat C."/>
            <person name="Riley R."/>
            <person name="Ohm R."/>
            <person name="Sun H."/>
            <person name="Tunlid A."/>
            <person name="Henrissat B."/>
            <person name="Grigoriev I.V."/>
            <person name="Hibbett D.S."/>
            <person name="Martin F."/>
        </authorList>
    </citation>
    <scope>NUCLEOTIDE SEQUENCE [LARGE SCALE GENOMIC DNA]</scope>
    <source>
        <strain evidence="4 5">Koide BX008</strain>
    </source>
</reference>
<evidence type="ECO:0000313" key="5">
    <source>
        <dbReference type="Proteomes" id="UP000054549"/>
    </source>
</evidence>
<proteinExistence type="predicted"/>
<accession>A0A0C2XM84</accession>
<evidence type="ECO:0000313" key="4">
    <source>
        <dbReference type="EMBL" id="KIL70238.1"/>
    </source>
</evidence>
<feature type="domain" description="Peroxisome membrane anchor protein Pex14p N-terminal" evidence="3">
    <location>
        <begin position="44"/>
        <end position="88"/>
    </location>
</feature>
<keyword evidence="2" id="KW-1133">Transmembrane helix</keyword>
<dbReference type="InterPro" id="IPR006785">
    <property type="entry name" value="Pex14_N"/>
</dbReference>